<feature type="signal peptide" evidence="1">
    <location>
        <begin position="1"/>
        <end position="21"/>
    </location>
</feature>
<dbReference type="SUPFAM" id="SSF69848">
    <property type="entry name" value="LCCL domain"/>
    <property type="match status" value="1"/>
</dbReference>
<gene>
    <name evidence="3" type="ORF">OEZ60_14365</name>
</gene>
<dbReference type="RefSeq" id="WP_263337572.1">
    <property type="nucleotide sequence ID" value="NZ_JAOVQO010000013.1"/>
</dbReference>
<keyword evidence="4" id="KW-1185">Reference proteome</keyword>
<proteinExistence type="predicted"/>
<dbReference type="Gene3D" id="2.170.130.20">
    <property type="entry name" value="LCCL-like domain"/>
    <property type="match status" value="1"/>
</dbReference>
<feature type="chain" id="PRO_5045760093" evidence="1">
    <location>
        <begin position="22"/>
        <end position="137"/>
    </location>
</feature>
<evidence type="ECO:0000259" key="2">
    <source>
        <dbReference type="PROSITE" id="PS50820"/>
    </source>
</evidence>
<protein>
    <submittedName>
        <fullName evidence="3">LCCL domain-containing protein</fullName>
    </submittedName>
</protein>
<dbReference type="PROSITE" id="PS50820">
    <property type="entry name" value="LCCL"/>
    <property type="match status" value="1"/>
</dbReference>
<keyword evidence="1" id="KW-0732">Signal</keyword>
<evidence type="ECO:0000313" key="4">
    <source>
        <dbReference type="Proteomes" id="UP001209535"/>
    </source>
</evidence>
<reference evidence="3 4" key="1">
    <citation type="submission" date="2022-10" db="EMBL/GenBank/DDBJ databases">
        <title>Defluviimonas sp. nov., isolated from ocean surface sediments.</title>
        <authorList>
            <person name="He W."/>
            <person name="Wang L."/>
            <person name="Zhang D.-F."/>
        </authorList>
    </citation>
    <scope>NUCLEOTIDE SEQUENCE [LARGE SCALE GENOMIC DNA]</scope>
    <source>
        <strain evidence="3 4">WL0024</strain>
    </source>
</reference>
<dbReference type="Pfam" id="PF03815">
    <property type="entry name" value="LCCL"/>
    <property type="match status" value="1"/>
</dbReference>
<sequence>MNRFTVLYAAMIFASPVSASAQSGSESSELLAEFPDCPARIRVLGEPPGDPIECLCTPEIRTTEGTVKLYGSGPYDSVSNICIAAVHAGVTTLEGGPVRVIPRPPQSSFKGTLANGVYSEDWGSSKFNTFDVEPVKN</sequence>
<accession>A0ABT2X5K5</accession>
<evidence type="ECO:0000256" key="1">
    <source>
        <dbReference type="SAM" id="SignalP"/>
    </source>
</evidence>
<name>A0ABT2X5K5_9RHOB</name>
<dbReference type="Proteomes" id="UP001209535">
    <property type="component" value="Unassembled WGS sequence"/>
</dbReference>
<dbReference type="InterPro" id="IPR036609">
    <property type="entry name" value="LCCL_sf"/>
</dbReference>
<dbReference type="InterPro" id="IPR004043">
    <property type="entry name" value="LCCL"/>
</dbReference>
<feature type="domain" description="LCCL" evidence="2">
    <location>
        <begin position="68"/>
        <end position="119"/>
    </location>
</feature>
<dbReference type="SMART" id="SM00603">
    <property type="entry name" value="LCCL"/>
    <property type="match status" value="1"/>
</dbReference>
<evidence type="ECO:0000313" key="3">
    <source>
        <dbReference type="EMBL" id="MCU9849188.1"/>
    </source>
</evidence>
<organism evidence="3 4">
    <name type="scientific">Albidovulum salinarum</name>
    <dbReference type="NCBI Taxonomy" id="2984153"/>
    <lineage>
        <taxon>Bacteria</taxon>
        <taxon>Pseudomonadati</taxon>
        <taxon>Pseudomonadota</taxon>
        <taxon>Alphaproteobacteria</taxon>
        <taxon>Rhodobacterales</taxon>
        <taxon>Paracoccaceae</taxon>
        <taxon>Albidovulum</taxon>
    </lineage>
</organism>
<dbReference type="EMBL" id="JAOVQO010000013">
    <property type="protein sequence ID" value="MCU9849188.1"/>
    <property type="molecule type" value="Genomic_DNA"/>
</dbReference>
<comment type="caution">
    <text evidence="3">The sequence shown here is derived from an EMBL/GenBank/DDBJ whole genome shotgun (WGS) entry which is preliminary data.</text>
</comment>